<reference evidence="1" key="1">
    <citation type="journal article" date="2014" name="Int. J. Syst. Evol. Microbiol.">
        <title>Complete genome sequence of Corynebacterium casei LMG S-19264T (=DSM 44701T), isolated from a smear-ripened cheese.</title>
        <authorList>
            <consortium name="US DOE Joint Genome Institute (JGI-PGF)"/>
            <person name="Walter F."/>
            <person name="Albersmeier A."/>
            <person name="Kalinowski J."/>
            <person name="Ruckert C."/>
        </authorList>
    </citation>
    <scope>NUCLEOTIDE SEQUENCE</scope>
    <source>
        <strain evidence="1">CGMCC 1.3617</strain>
    </source>
</reference>
<dbReference type="InterPro" id="IPR035959">
    <property type="entry name" value="RutC-like_sf"/>
</dbReference>
<evidence type="ECO:0008006" key="3">
    <source>
        <dbReference type="Google" id="ProtNLM"/>
    </source>
</evidence>
<dbReference type="Proteomes" id="UP000661507">
    <property type="component" value="Unassembled WGS sequence"/>
</dbReference>
<dbReference type="AlphaFoldDB" id="A0A917L6W7"/>
<sequence>MGDLSQKAAMDAAWTRWIPNGEGPVRSAVETPMPPGDLVEIIVIAALPGEAQ</sequence>
<dbReference type="EMBL" id="BMKW01000023">
    <property type="protein sequence ID" value="GGJ42445.1"/>
    <property type="molecule type" value="Genomic_DNA"/>
</dbReference>
<accession>A0A917L6W7</accession>
<dbReference type="SUPFAM" id="SSF55298">
    <property type="entry name" value="YjgF-like"/>
    <property type="match status" value="1"/>
</dbReference>
<evidence type="ECO:0000313" key="1">
    <source>
        <dbReference type="EMBL" id="GGJ42445.1"/>
    </source>
</evidence>
<protein>
    <recommendedName>
        <fullName evidence="3">RidA family protein</fullName>
    </recommendedName>
</protein>
<reference evidence="1" key="2">
    <citation type="submission" date="2020-09" db="EMBL/GenBank/DDBJ databases">
        <authorList>
            <person name="Sun Q."/>
            <person name="Zhou Y."/>
        </authorList>
    </citation>
    <scope>NUCLEOTIDE SEQUENCE</scope>
    <source>
        <strain evidence="1">CGMCC 1.3617</strain>
    </source>
</reference>
<dbReference type="Gene3D" id="3.30.1330.40">
    <property type="entry name" value="RutC-like"/>
    <property type="match status" value="1"/>
</dbReference>
<keyword evidence="2" id="KW-1185">Reference proteome</keyword>
<name>A0A917L6W7_9PROT</name>
<gene>
    <name evidence="1" type="ORF">GCM10011320_57600</name>
</gene>
<evidence type="ECO:0000313" key="2">
    <source>
        <dbReference type="Proteomes" id="UP000661507"/>
    </source>
</evidence>
<organism evidence="1 2">
    <name type="scientific">Neoroseomonas lacus</name>
    <dbReference type="NCBI Taxonomy" id="287609"/>
    <lineage>
        <taxon>Bacteria</taxon>
        <taxon>Pseudomonadati</taxon>
        <taxon>Pseudomonadota</taxon>
        <taxon>Alphaproteobacteria</taxon>
        <taxon>Acetobacterales</taxon>
        <taxon>Acetobacteraceae</taxon>
        <taxon>Neoroseomonas</taxon>
    </lineage>
</organism>
<comment type="caution">
    <text evidence="1">The sequence shown here is derived from an EMBL/GenBank/DDBJ whole genome shotgun (WGS) entry which is preliminary data.</text>
</comment>
<proteinExistence type="predicted"/>